<sequence>MVTSGDGPWPTDEPASPRAADVSTRNGQAGRAGADGQARLAALLETYGASGRPLRALVAQLAAEDAAPRGGGRAGGGPRGADAAGRLVRAAGLPRRTVEEVLAALGGDVVDDPVAGARIRPELAAAYRELVDAAGLATTGLTATGLTAARPADPLAGPLGAHADLVTTMRELIAAAPRPRADLDHVAATAETVVRRALWLAATYDLAGRHLLCVGDHDLTSLAAAAVIPGLRVTVVDVDDELLSFLYRQERSRGLDVRPYFADLRFGLPPSVAGSADLAFTDPPYTPEGVALFCARGAEGLRDRDHGRVLLAYGFSDRTPTLGWKTQRALSDAGFALEAMLPAFHAYEGAEAVGARADLYVCRPTSHTWRHVDRATGPLAAGTAIYSHGRASLESVPRDLLPEPAARALVTAAVEAAAPRRQRPEDTVPAGPPGQLVFVGEAPLPAEAGGEWPVAHVRLATVLAQGLPPAARARRPVAVAADLTDDPGGWLPRLLLAVNADAVAMVVHSDHPAVAAAVRATTPLPGGRPPRTSQIAYLPDLLRRSGRDPVADPAGTPSAGSVDPAGTPATPPGSLGYLVLGQAAPKWRVLPPARVGGGPDVHRLWVLSFAAVASAELDRPSDTWLRFLLDRAHGRIGNVWREALVGYVRDAHATTLTKRDARAMVESNLPRRVNDLLQARLLDLPLTEAADVLDSVERSWSPEGLAKIDLATGLPA</sequence>
<dbReference type="EMBL" id="MOMC01000054">
    <property type="protein sequence ID" value="ONH26029.1"/>
    <property type="molecule type" value="Genomic_DNA"/>
</dbReference>
<protein>
    <recommendedName>
        <fullName evidence="2">N(4)-bis(aminopropyl)spermidine synthase C-terminal domain-containing protein</fullName>
    </recommendedName>
</protein>
<dbReference type="GO" id="GO:0032259">
    <property type="term" value="P:methylation"/>
    <property type="evidence" value="ECO:0007669"/>
    <property type="project" value="InterPro"/>
</dbReference>
<feature type="region of interest" description="Disordered" evidence="1">
    <location>
        <begin position="546"/>
        <end position="568"/>
    </location>
</feature>
<dbReference type="InterPro" id="IPR002723">
    <property type="entry name" value="BpsA_C"/>
</dbReference>
<feature type="region of interest" description="Disordered" evidence="1">
    <location>
        <begin position="1"/>
        <end position="33"/>
    </location>
</feature>
<name>A0A1V2I576_9ACTN</name>
<dbReference type="AlphaFoldDB" id="A0A1V2I576"/>
<organism evidence="3 4">
    <name type="scientific">Pseudofrankia asymbiotica</name>
    <dbReference type="NCBI Taxonomy" id="1834516"/>
    <lineage>
        <taxon>Bacteria</taxon>
        <taxon>Bacillati</taxon>
        <taxon>Actinomycetota</taxon>
        <taxon>Actinomycetes</taxon>
        <taxon>Frankiales</taxon>
        <taxon>Frankiaceae</taxon>
        <taxon>Pseudofrankia</taxon>
    </lineage>
</organism>
<dbReference type="Proteomes" id="UP000188929">
    <property type="component" value="Unassembled WGS sequence"/>
</dbReference>
<dbReference type="SUPFAM" id="SSF53335">
    <property type="entry name" value="S-adenosyl-L-methionine-dependent methyltransferases"/>
    <property type="match status" value="1"/>
</dbReference>
<accession>A0A1V2I576</accession>
<reference evidence="4" key="1">
    <citation type="submission" date="2016-10" db="EMBL/GenBank/DDBJ databases">
        <title>Frankia sp. NRRL B-16386 Genome sequencing.</title>
        <authorList>
            <person name="Ghodhbane-Gtari F."/>
            <person name="Swanson E."/>
            <person name="Gueddou A."/>
            <person name="Hezbri K."/>
            <person name="Ktari K."/>
            <person name="Nouioui I."/>
            <person name="Morris K."/>
            <person name="Simpson S."/>
            <person name="Abebe-Akele F."/>
            <person name="Thomas K."/>
            <person name="Gtari M."/>
            <person name="Tisa L.S."/>
        </authorList>
    </citation>
    <scope>NUCLEOTIDE SEQUENCE [LARGE SCALE GENOMIC DNA]</scope>
    <source>
        <strain evidence="4">NRRL B-16386</strain>
    </source>
</reference>
<comment type="caution">
    <text evidence="3">The sequence shown here is derived from an EMBL/GenBank/DDBJ whole genome shotgun (WGS) entry which is preliminary data.</text>
</comment>
<feature type="domain" description="N(4)-bis(aminopropyl)spermidine synthase C-terminal" evidence="2">
    <location>
        <begin position="164"/>
        <end position="357"/>
    </location>
</feature>
<dbReference type="PROSITE" id="PS00092">
    <property type="entry name" value="N6_MTASE"/>
    <property type="match status" value="1"/>
</dbReference>
<dbReference type="Gene3D" id="3.40.50.150">
    <property type="entry name" value="Vaccinia Virus protein VP39"/>
    <property type="match status" value="1"/>
</dbReference>
<dbReference type="OrthoDB" id="7593728at2"/>
<dbReference type="InterPro" id="IPR029063">
    <property type="entry name" value="SAM-dependent_MTases_sf"/>
</dbReference>
<dbReference type="STRING" id="1834516.BL253_25765"/>
<evidence type="ECO:0000259" key="2">
    <source>
        <dbReference type="Pfam" id="PF01861"/>
    </source>
</evidence>
<keyword evidence="4" id="KW-1185">Reference proteome</keyword>
<proteinExistence type="predicted"/>
<gene>
    <name evidence="3" type="ORF">BL253_25765</name>
</gene>
<dbReference type="GO" id="GO:0008168">
    <property type="term" value="F:methyltransferase activity"/>
    <property type="evidence" value="ECO:0007669"/>
    <property type="project" value="InterPro"/>
</dbReference>
<dbReference type="InterPro" id="IPR002052">
    <property type="entry name" value="DNA_methylase_N6_adenine_CS"/>
</dbReference>
<dbReference type="GO" id="GO:0003676">
    <property type="term" value="F:nucleic acid binding"/>
    <property type="evidence" value="ECO:0007669"/>
    <property type="project" value="InterPro"/>
</dbReference>
<evidence type="ECO:0000256" key="1">
    <source>
        <dbReference type="SAM" id="MobiDB-lite"/>
    </source>
</evidence>
<evidence type="ECO:0000313" key="4">
    <source>
        <dbReference type="Proteomes" id="UP000188929"/>
    </source>
</evidence>
<dbReference type="RefSeq" id="WP_076819975.1">
    <property type="nucleotide sequence ID" value="NZ_MOMC01000054.1"/>
</dbReference>
<dbReference type="Pfam" id="PF01861">
    <property type="entry name" value="BpsA_C"/>
    <property type="match status" value="1"/>
</dbReference>
<evidence type="ECO:0000313" key="3">
    <source>
        <dbReference type="EMBL" id="ONH26029.1"/>
    </source>
</evidence>